<dbReference type="Proteomes" id="UP000602124">
    <property type="component" value="Unassembled WGS sequence"/>
</dbReference>
<reference evidence="2" key="1">
    <citation type="submission" date="2020-12" db="EMBL/GenBank/DDBJ databases">
        <title>Devosia sp. MSA67 isolated from Mo River.</title>
        <authorList>
            <person name="Ma F."/>
            <person name="Zi Z."/>
        </authorList>
    </citation>
    <scope>NUCLEOTIDE SEQUENCE</scope>
    <source>
        <strain evidence="2">MSA67</strain>
    </source>
</reference>
<evidence type="ECO:0000256" key="1">
    <source>
        <dbReference type="SAM" id="SignalP"/>
    </source>
</evidence>
<organism evidence="2 3">
    <name type="scientific">Devosia sediminis</name>
    <dbReference type="NCBI Taxonomy" id="2798801"/>
    <lineage>
        <taxon>Bacteria</taxon>
        <taxon>Pseudomonadati</taxon>
        <taxon>Pseudomonadota</taxon>
        <taxon>Alphaproteobacteria</taxon>
        <taxon>Hyphomicrobiales</taxon>
        <taxon>Devosiaceae</taxon>
        <taxon>Devosia</taxon>
    </lineage>
</organism>
<keyword evidence="3" id="KW-1185">Reference proteome</keyword>
<keyword evidence="1" id="KW-0732">Signal</keyword>
<name>A0A934IY17_9HYPH</name>
<feature type="chain" id="PRO_5037243155" evidence="1">
    <location>
        <begin position="19"/>
        <end position="152"/>
    </location>
</feature>
<dbReference type="EMBL" id="JAEKMH010000001">
    <property type="protein sequence ID" value="MBJ3784325.1"/>
    <property type="molecule type" value="Genomic_DNA"/>
</dbReference>
<evidence type="ECO:0000313" key="2">
    <source>
        <dbReference type="EMBL" id="MBJ3784325.1"/>
    </source>
</evidence>
<feature type="signal peptide" evidence="1">
    <location>
        <begin position="1"/>
        <end position="18"/>
    </location>
</feature>
<proteinExistence type="predicted"/>
<protein>
    <submittedName>
        <fullName evidence="2">Uncharacterized protein</fullName>
    </submittedName>
</protein>
<gene>
    <name evidence="2" type="ORF">JEQ47_06305</name>
</gene>
<accession>A0A934IY17</accession>
<sequence>MKFAVAGLVAMLAVPALAQEDLRIDRESLYVTDPAACQALEDKGLDAWMEHDFLSLDFDDGIQSMEFHCNFFDVKTREGSTHLFIDSICELPGAIYPDALAVTPYSETQIQVVSAFEATMAATGQFEMSSEVATPGATLYTRCDNLSEIPVD</sequence>
<dbReference type="RefSeq" id="WP_198875500.1">
    <property type="nucleotide sequence ID" value="NZ_JAEKMH010000001.1"/>
</dbReference>
<evidence type="ECO:0000313" key="3">
    <source>
        <dbReference type="Proteomes" id="UP000602124"/>
    </source>
</evidence>
<dbReference type="AlphaFoldDB" id="A0A934IY17"/>
<comment type="caution">
    <text evidence="2">The sequence shown here is derived from an EMBL/GenBank/DDBJ whole genome shotgun (WGS) entry which is preliminary data.</text>
</comment>